<protein>
    <recommendedName>
        <fullName evidence="7">Ribosomal RNA small subunit methyltransferase A</fullName>
        <ecNumber evidence="7">2.1.1.182</ecNumber>
    </recommendedName>
    <alternativeName>
        <fullName evidence="7">16S rRNA (adenine(1518)-N(6)/adenine(1519)-N(6))-dimethyltransferase</fullName>
    </alternativeName>
    <alternativeName>
        <fullName evidence="7">16S rRNA dimethyladenosine transferase</fullName>
    </alternativeName>
    <alternativeName>
        <fullName evidence="7">16S rRNA dimethylase</fullName>
    </alternativeName>
    <alternativeName>
        <fullName evidence="7">S-adenosylmethionine-6-N', N'-adenosyl(rRNA) dimethyltransferase</fullName>
    </alternativeName>
</protein>
<keyword evidence="2 7" id="KW-0698">rRNA processing</keyword>
<reference evidence="10" key="2">
    <citation type="submission" date="2021-04" db="EMBL/GenBank/DDBJ databases">
        <authorList>
            <person name="Gilroy R."/>
        </authorList>
    </citation>
    <scope>NUCLEOTIDE SEQUENCE</scope>
    <source>
        <strain evidence="10">CHK193-4272</strain>
    </source>
</reference>
<sequence length="290" mass="31805">MGLCDIHVIKEVLSRHGFHFSKSLGQNFLTAQWVPERIAAECGVDKNSCALEVGPGMGCLTNELSKQAEKVVAIELDRALFPVLEETLADCSNVEVVHGDVLKTDLSAICKEKFGDKKVFACANLPYYITTPAISALLDSKMFSGITVMVQKEVAKRICAKAGSSDYSAFSIYVQYYADAKILFDVPAGCFVPQPKVDSAVIRLNPLEQPSVAVKNEKLFFAIVRAAFNQRRKTLVNAISPAFGGRLDKADILSLMKTCNLDERIRGEKLTLEKYAKLSDVADDLLKSKS</sequence>
<feature type="binding site" evidence="7 8">
    <location>
        <position position="27"/>
    </location>
    <ligand>
        <name>S-adenosyl-L-methionine</name>
        <dbReference type="ChEBI" id="CHEBI:59789"/>
    </ligand>
</feature>
<comment type="similarity">
    <text evidence="7">Belongs to the class I-like SAM-binding methyltransferase superfamily. rRNA adenine N(6)-methyltransferase family. RsmA subfamily.</text>
</comment>
<dbReference type="HAMAP" id="MF_00607">
    <property type="entry name" value="16SrRNA_methyltr_A"/>
    <property type="match status" value="1"/>
</dbReference>
<reference evidence="10" key="1">
    <citation type="journal article" date="2021" name="PeerJ">
        <title>Extensive microbial diversity within the chicken gut microbiome revealed by metagenomics and culture.</title>
        <authorList>
            <person name="Gilroy R."/>
            <person name="Ravi A."/>
            <person name="Getino M."/>
            <person name="Pursley I."/>
            <person name="Horton D.L."/>
            <person name="Alikhan N.F."/>
            <person name="Baker D."/>
            <person name="Gharbi K."/>
            <person name="Hall N."/>
            <person name="Watson M."/>
            <person name="Adriaenssens E.M."/>
            <person name="Foster-Nyarko E."/>
            <person name="Jarju S."/>
            <person name="Secka A."/>
            <person name="Antonio M."/>
            <person name="Oren A."/>
            <person name="Chaudhuri R.R."/>
            <person name="La Ragione R."/>
            <person name="Hildebrand F."/>
            <person name="Pallen M.J."/>
        </authorList>
    </citation>
    <scope>NUCLEOTIDE SEQUENCE</scope>
    <source>
        <strain evidence="10">CHK193-4272</strain>
    </source>
</reference>
<organism evidence="10 11">
    <name type="scientific">Candidatus Butyricicoccus avistercoris</name>
    <dbReference type="NCBI Taxonomy" id="2838518"/>
    <lineage>
        <taxon>Bacteria</taxon>
        <taxon>Bacillati</taxon>
        <taxon>Bacillota</taxon>
        <taxon>Clostridia</taxon>
        <taxon>Eubacteriales</taxon>
        <taxon>Butyricicoccaceae</taxon>
        <taxon>Butyricicoccus</taxon>
    </lineage>
</organism>
<feature type="domain" description="Ribosomal RNA adenine methylase transferase N-terminal" evidence="9">
    <location>
        <begin position="34"/>
        <end position="208"/>
    </location>
</feature>
<evidence type="ECO:0000256" key="5">
    <source>
        <dbReference type="ARBA" id="ARBA00022691"/>
    </source>
</evidence>
<feature type="binding site" evidence="7 8">
    <location>
        <position position="124"/>
    </location>
    <ligand>
        <name>S-adenosyl-L-methionine</name>
        <dbReference type="ChEBI" id="CHEBI:59789"/>
    </ligand>
</feature>
<dbReference type="PROSITE" id="PS01131">
    <property type="entry name" value="RRNA_A_DIMETH"/>
    <property type="match status" value="1"/>
</dbReference>
<evidence type="ECO:0000256" key="1">
    <source>
        <dbReference type="ARBA" id="ARBA00022490"/>
    </source>
</evidence>
<keyword evidence="1 7" id="KW-0963">Cytoplasm</keyword>
<comment type="subcellular location">
    <subcellularLocation>
        <location evidence="7">Cytoplasm</location>
    </subcellularLocation>
</comment>
<dbReference type="EC" id="2.1.1.182" evidence="7"/>
<keyword evidence="5 7" id="KW-0949">S-adenosyl-L-methionine</keyword>
<evidence type="ECO:0000256" key="8">
    <source>
        <dbReference type="PROSITE-ProRule" id="PRU01026"/>
    </source>
</evidence>
<dbReference type="FunFam" id="3.40.50.150:FF:000023">
    <property type="entry name" value="Ribosomal RNA small subunit methyltransferase A"/>
    <property type="match status" value="1"/>
</dbReference>
<feature type="binding site" evidence="7 8">
    <location>
        <position position="100"/>
    </location>
    <ligand>
        <name>S-adenosyl-L-methionine</name>
        <dbReference type="ChEBI" id="CHEBI:59789"/>
    </ligand>
</feature>
<evidence type="ECO:0000313" key="11">
    <source>
        <dbReference type="Proteomes" id="UP000886808"/>
    </source>
</evidence>
<dbReference type="AlphaFoldDB" id="A0A9D1PIV9"/>
<dbReference type="GO" id="GO:0005829">
    <property type="term" value="C:cytosol"/>
    <property type="evidence" value="ECO:0007669"/>
    <property type="project" value="TreeGrafter"/>
</dbReference>
<evidence type="ECO:0000256" key="2">
    <source>
        <dbReference type="ARBA" id="ARBA00022552"/>
    </source>
</evidence>
<gene>
    <name evidence="7 10" type="primary">rsmA</name>
    <name evidence="7" type="synonym">ksgA</name>
    <name evidence="10" type="ORF">H9746_08145</name>
</gene>
<feature type="binding site" evidence="7 8">
    <location>
        <position position="29"/>
    </location>
    <ligand>
        <name>S-adenosyl-L-methionine</name>
        <dbReference type="ChEBI" id="CHEBI:59789"/>
    </ligand>
</feature>
<evidence type="ECO:0000256" key="6">
    <source>
        <dbReference type="ARBA" id="ARBA00022884"/>
    </source>
</evidence>
<dbReference type="Proteomes" id="UP000886808">
    <property type="component" value="Unassembled WGS sequence"/>
</dbReference>
<comment type="catalytic activity">
    <reaction evidence="7">
        <text>adenosine(1518)/adenosine(1519) in 16S rRNA + 4 S-adenosyl-L-methionine = N(6)-dimethyladenosine(1518)/N(6)-dimethyladenosine(1519) in 16S rRNA + 4 S-adenosyl-L-homocysteine + 4 H(+)</text>
        <dbReference type="Rhea" id="RHEA:19609"/>
        <dbReference type="Rhea" id="RHEA-COMP:10232"/>
        <dbReference type="Rhea" id="RHEA-COMP:10233"/>
        <dbReference type="ChEBI" id="CHEBI:15378"/>
        <dbReference type="ChEBI" id="CHEBI:57856"/>
        <dbReference type="ChEBI" id="CHEBI:59789"/>
        <dbReference type="ChEBI" id="CHEBI:74411"/>
        <dbReference type="ChEBI" id="CHEBI:74493"/>
        <dbReference type="EC" id="2.1.1.182"/>
    </reaction>
</comment>
<evidence type="ECO:0000256" key="3">
    <source>
        <dbReference type="ARBA" id="ARBA00022603"/>
    </source>
</evidence>
<keyword evidence="6 7" id="KW-0694">RNA-binding</keyword>
<proteinExistence type="inferred from homology"/>
<dbReference type="PANTHER" id="PTHR11727">
    <property type="entry name" value="DIMETHYLADENOSINE TRANSFERASE"/>
    <property type="match status" value="1"/>
</dbReference>
<dbReference type="EMBL" id="DXIE01000046">
    <property type="protein sequence ID" value="HIV62792.1"/>
    <property type="molecule type" value="Genomic_DNA"/>
</dbReference>
<dbReference type="InterPro" id="IPR020598">
    <property type="entry name" value="rRNA_Ade_methylase_Trfase_N"/>
</dbReference>
<dbReference type="SUPFAM" id="SSF53335">
    <property type="entry name" value="S-adenosyl-L-methionine-dependent methyltransferases"/>
    <property type="match status" value="1"/>
</dbReference>
<dbReference type="InterPro" id="IPR020596">
    <property type="entry name" value="rRNA_Ade_Mease_Trfase_CS"/>
</dbReference>
<dbReference type="Gene3D" id="1.10.8.100">
    <property type="entry name" value="Ribosomal RNA adenine dimethylase-like, domain 2"/>
    <property type="match status" value="1"/>
</dbReference>
<comment type="function">
    <text evidence="7">Specifically dimethylates two adjacent adenosines (A1518 and A1519) in the loop of a conserved hairpin near the 3'-end of 16S rRNA in the 30S particle. May play a critical role in biogenesis of 30S subunits.</text>
</comment>
<evidence type="ECO:0000259" key="9">
    <source>
        <dbReference type="SMART" id="SM00650"/>
    </source>
</evidence>
<dbReference type="PROSITE" id="PS51689">
    <property type="entry name" value="SAM_RNA_A_N6_MT"/>
    <property type="match status" value="1"/>
</dbReference>
<feature type="binding site" evidence="7 8">
    <location>
        <position position="75"/>
    </location>
    <ligand>
        <name>S-adenosyl-L-methionine</name>
        <dbReference type="ChEBI" id="CHEBI:59789"/>
    </ligand>
</feature>
<dbReference type="SMART" id="SM00650">
    <property type="entry name" value="rADc"/>
    <property type="match status" value="1"/>
</dbReference>
<dbReference type="GO" id="GO:0003723">
    <property type="term" value="F:RNA binding"/>
    <property type="evidence" value="ECO:0007669"/>
    <property type="project" value="UniProtKB-UniRule"/>
</dbReference>
<dbReference type="PANTHER" id="PTHR11727:SF7">
    <property type="entry name" value="DIMETHYLADENOSINE TRANSFERASE-RELATED"/>
    <property type="match status" value="1"/>
</dbReference>
<dbReference type="InterPro" id="IPR001737">
    <property type="entry name" value="KsgA/Erm"/>
</dbReference>
<dbReference type="GO" id="GO:0052908">
    <property type="term" value="F:16S rRNA (adenine(1518)-N(6)/adenine(1519)-N(6))-dimethyltransferase activity"/>
    <property type="evidence" value="ECO:0007669"/>
    <property type="project" value="UniProtKB-EC"/>
</dbReference>
<dbReference type="InterPro" id="IPR011530">
    <property type="entry name" value="rRNA_adenine_dimethylase"/>
</dbReference>
<dbReference type="InterPro" id="IPR029063">
    <property type="entry name" value="SAM-dependent_MTases_sf"/>
</dbReference>
<evidence type="ECO:0000256" key="7">
    <source>
        <dbReference type="HAMAP-Rule" id="MF_00607"/>
    </source>
</evidence>
<feature type="binding site" evidence="7 8">
    <location>
        <position position="54"/>
    </location>
    <ligand>
        <name>S-adenosyl-L-methionine</name>
        <dbReference type="ChEBI" id="CHEBI:59789"/>
    </ligand>
</feature>
<dbReference type="InterPro" id="IPR023165">
    <property type="entry name" value="rRNA_Ade_diMease-like_C"/>
</dbReference>
<dbReference type="Gene3D" id="3.40.50.150">
    <property type="entry name" value="Vaccinia Virus protein VP39"/>
    <property type="match status" value="1"/>
</dbReference>
<dbReference type="Pfam" id="PF00398">
    <property type="entry name" value="RrnaAD"/>
    <property type="match status" value="1"/>
</dbReference>
<evidence type="ECO:0000256" key="4">
    <source>
        <dbReference type="ARBA" id="ARBA00022679"/>
    </source>
</evidence>
<keyword evidence="4 7" id="KW-0808">Transferase</keyword>
<comment type="caution">
    <text evidence="10">The sequence shown here is derived from an EMBL/GenBank/DDBJ whole genome shotgun (WGS) entry which is preliminary data.</text>
</comment>
<name>A0A9D1PIV9_9FIRM</name>
<dbReference type="NCBIfam" id="TIGR00755">
    <property type="entry name" value="ksgA"/>
    <property type="match status" value="1"/>
</dbReference>
<accession>A0A9D1PIV9</accession>
<keyword evidence="3 7" id="KW-0489">Methyltransferase</keyword>
<dbReference type="CDD" id="cd02440">
    <property type="entry name" value="AdoMet_MTases"/>
    <property type="match status" value="1"/>
</dbReference>
<evidence type="ECO:0000313" key="10">
    <source>
        <dbReference type="EMBL" id="HIV62792.1"/>
    </source>
</evidence>